<dbReference type="CDD" id="cd00067">
    <property type="entry name" value="GAL4"/>
    <property type="match status" value="1"/>
</dbReference>
<reference evidence="2 3" key="1">
    <citation type="submission" date="2024-01" db="EMBL/GenBank/DDBJ databases">
        <title>Comparative genomics of Cryptococcus and Kwoniella reveals pathogenesis evolution and contrasting modes of karyotype evolution via chromosome fusion or intercentromeric recombination.</title>
        <authorList>
            <person name="Coelho M.A."/>
            <person name="David-Palma M."/>
            <person name="Shea T."/>
            <person name="Bowers K."/>
            <person name="McGinley-Smith S."/>
            <person name="Mohammad A.W."/>
            <person name="Gnirke A."/>
            <person name="Yurkov A.M."/>
            <person name="Nowrousian M."/>
            <person name="Sun S."/>
            <person name="Cuomo C.A."/>
            <person name="Heitman J."/>
        </authorList>
    </citation>
    <scope>NUCLEOTIDE SEQUENCE [LARGE SCALE GENOMIC DNA]</scope>
    <source>
        <strain evidence="2 3">PYCC6329</strain>
    </source>
</reference>
<dbReference type="GO" id="GO:0008270">
    <property type="term" value="F:zinc ion binding"/>
    <property type="evidence" value="ECO:0007669"/>
    <property type="project" value="InterPro"/>
</dbReference>
<feature type="compositionally biased region" description="Low complexity" evidence="1">
    <location>
        <begin position="49"/>
        <end position="64"/>
    </location>
</feature>
<feature type="compositionally biased region" description="Polar residues" evidence="1">
    <location>
        <begin position="1211"/>
        <end position="1221"/>
    </location>
</feature>
<dbReference type="AlphaFoldDB" id="A0AAX4KVS6"/>
<keyword evidence="3" id="KW-1185">Reference proteome</keyword>
<feature type="compositionally biased region" description="Polar residues" evidence="1">
    <location>
        <begin position="264"/>
        <end position="274"/>
    </location>
</feature>
<dbReference type="KEGG" id="ker:91107353"/>
<feature type="compositionally biased region" description="Polar residues" evidence="1">
    <location>
        <begin position="1236"/>
        <end position="1246"/>
    </location>
</feature>
<dbReference type="EMBL" id="CP144091">
    <property type="protein sequence ID" value="WWD10416.1"/>
    <property type="molecule type" value="Genomic_DNA"/>
</dbReference>
<dbReference type="Proteomes" id="UP001358614">
    <property type="component" value="Chromosome 3"/>
</dbReference>
<feature type="compositionally biased region" description="Low complexity" evidence="1">
    <location>
        <begin position="275"/>
        <end position="287"/>
    </location>
</feature>
<evidence type="ECO:0008006" key="4">
    <source>
        <dbReference type="Google" id="ProtNLM"/>
    </source>
</evidence>
<evidence type="ECO:0000313" key="3">
    <source>
        <dbReference type="Proteomes" id="UP001358614"/>
    </source>
</evidence>
<sequence>MSDPSDSSLKIPNEDSDIVMDPTPSTPQPQPLTLEPAASSPVIPTSALIESSSTIPQSIPTSPTANTMSSAPVEIPTFTPYIPNTGVNGRRASSSGKGANGQHRSVGPELSTPSKLSQASGGRFIPTGEPPYEPPYDIVYPPDKIPNPHWGDMTPQPIIENFPANSLYRPKYLPADIDDRLDKKSVWIGVEKESARAVYFLPPTCQCCKNPAVAQHCDRGWPNCARCIGRGVTCIPGKAWGMMRPKGKRRNLKAEIGRTKLPNEGTSTPIKNGISSSSQPRPTPSSSAKGKGKAVQQHHSDVPTTNPDLLHEPMNLDQTMSTNGGKEKPRKKRRLSGGAGGEIGVKRIRRKSHRDSTSVLPHTSKHPLSPADRQYFSRLEANAKKPPLTDMHGPCPVWAKTRGSLHAACEYLRNPKTTAGASVEIGVGGIARGVILEGDIPDAQGAYWGMGKDTGTIITAIGPSRKQKSDYHQDLNGSDPPAPISQEPLGGPRIRSFTPPLNIFSPSQSGALAASTQNQIKQENSTVGEDVKEAPEVEALLMANRARTPVALAVAQDYTAVPFKVPRPFIVLGWFWITDAWPEPVMPEVQFFHAQQNRPIGPPESVIWKFRFEWCTGGSQGVPWWSSVTRPTRPTALPPTNTQEAEWQIAGSGCGSTTVQSPSSGSSKDVNRVYQYICPQCKHISTKVYRDGDICLNERCPWFFGDASSLANHIGPFTNIPFPLLPRTRVLPETLGLQLRPPEPSGISHDITQSHAGREFWRGWVCHKCGSAQERYKWAGWSCEACGHSVKPPRRIYTAEELRPPSRPVCTSTRQDDGYASIPFEVNRSWSLFDNNIKVIKHSLEPLIFGSNCEVHHILAHEGQGVNSIAGDVLKKLQMQGEDEIPMRRYTAVTTQRPAELTMSLFYTYLCGSESYPINAFPTYRSAHWSNVPPVCLEIVDLINDRSGKCFPGEREFDSLLIAANPPGLATTLYPKIEIEPSSYMSILFLGSDATVCIRQYGTKQGSITVQHGDILGFKSGTEVMEISLRMENFGFFCIARHGKLNDVVPPQTATSESRLSIDSSLPHVHSDFNPSSSVEPLSATFPRIELDNIPVEDSSVSKSKDKKSTSARSKARAVSPPIVKPAELELKNWYIGAYPLDPLQPLRILPPYRPAEEDLDSTKVVILGDKKNWIQLEPRALSPLPGYDDLQPEPTPVQQKPAASNKKGKNTTSANSTPMSVTKKRGRGPGPRASVSGTPASTATADQEEDTRSIGGTPSARGGKKGRGRGRKSIN</sequence>
<dbReference type="RefSeq" id="XP_066088383.1">
    <property type="nucleotide sequence ID" value="XM_066232286.1"/>
</dbReference>
<feature type="compositionally biased region" description="Basic residues" evidence="1">
    <location>
        <begin position="1263"/>
        <end position="1276"/>
    </location>
</feature>
<feature type="region of interest" description="Disordered" evidence="1">
    <location>
        <begin position="242"/>
        <end position="370"/>
    </location>
</feature>
<dbReference type="GO" id="GO:0000981">
    <property type="term" value="F:DNA-binding transcription factor activity, RNA polymerase II-specific"/>
    <property type="evidence" value="ECO:0007669"/>
    <property type="project" value="InterPro"/>
</dbReference>
<dbReference type="InterPro" id="IPR001138">
    <property type="entry name" value="Zn2Cys6_DnaBD"/>
</dbReference>
<gene>
    <name evidence="2" type="ORF">V865_008552</name>
</gene>
<protein>
    <recommendedName>
        <fullName evidence="4">Zn(2)-C6 fungal-type domain-containing protein</fullName>
    </recommendedName>
</protein>
<feature type="region of interest" description="Disordered" evidence="1">
    <location>
        <begin position="1097"/>
        <end position="1117"/>
    </location>
</feature>
<feature type="region of interest" description="Disordered" evidence="1">
    <location>
        <begin position="1185"/>
        <end position="1276"/>
    </location>
</feature>
<feature type="region of interest" description="Disordered" evidence="1">
    <location>
        <begin position="1"/>
        <end position="133"/>
    </location>
</feature>
<feature type="region of interest" description="Disordered" evidence="1">
    <location>
        <begin position="464"/>
        <end position="489"/>
    </location>
</feature>
<accession>A0AAX4KVS6</accession>
<name>A0AAX4KVS6_9TREE</name>
<feature type="compositionally biased region" description="Polar residues" evidence="1">
    <location>
        <begin position="1"/>
        <end position="10"/>
    </location>
</feature>
<organism evidence="2 3">
    <name type="scientific">Kwoniella europaea PYCC6329</name>
    <dbReference type="NCBI Taxonomy" id="1423913"/>
    <lineage>
        <taxon>Eukaryota</taxon>
        <taxon>Fungi</taxon>
        <taxon>Dikarya</taxon>
        <taxon>Basidiomycota</taxon>
        <taxon>Agaricomycotina</taxon>
        <taxon>Tremellomycetes</taxon>
        <taxon>Tremellales</taxon>
        <taxon>Cryptococcaceae</taxon>
        <taxon>Kwoniella</taxon>
    </lineage>
</organism>
<proteinExistence type="predicted"/>
<evidence type="ECO:0000313" key="2">
    <source>
        <dbReference type="EMBL" id="WWD10416.1"/>
    </source>
</evidence>
<feature type="compositionally biased region" description="Polar residues" evidence="1">
    <location>
        <begin position="85"/>
        <end position="97"/>
    </location>
</feature>
<dbReference type="GeneID" id="91107353"/>
<evidence type="ECO:0000256" key="1">
    <source>
        <dbReference type="SAM" id="MobiDB-lite"/>
    </source>
</evidence>
<feature type="compositionally biased region" description="Polar residues" evidence="1">
    <location>
        <begin position="111"/>
        <end position="120"/>
    </location>
</feature>